<name>A0A1U7YNV9_NICSY</name>
<dbReference type="RefSeq" id="XP_009800924.1">
    <property type="nucleotide sequence ID" value="XM_009802622.1"/>
</dbReference>
<evidence type="ECO:0000313" key="1">
    <source>
        <dbReference type="Proteomes" id="UP000189701"/>
    </source>
</evidence>
<dbReference type="AlphaFoldDB" id="A0A1U7YNV9"/>
<dbReference type="PANTHER" id="PTHR47510:SF3">
    <property type="entry name" value="ENDO_EXONUCLEASE_PHOSPHATASE DOMAIN-CONTAINING PROTEIN"/>
    <property type="match status" value="1"/>
</dbReference>
<dbReference type="KEGG" id="nsy:104246748"/>
<proteinExistence type="predicted"/>
<dbReference type="STRING" id="4096.A0A1U7YNV9"/>
<dbReference type="GeneID" id="104246748"/>
<dbReference type="OrthoDB" id="6375694at2759"/>
<accession>A0A1U7YNV9</accession>
<protein>
    <submittedName>
        <fullName evidence="2">Uncharacterized protein LOC104246748</fullName>
    </submittedName>
</protein>
<gene>
    <name evidence="2" type="primary">LOC104246748</name>
</gene>
<sequence>MGAWRSSGDASAMWTTTAQCIREVAREVLGISKGYSGGHKGDWWWNRDVQGKVETKKAAYLKLVESVDEEEKMENREHYMLAKKMAKLAFTAANTTTFSYLYEELEGRSRDKRLFKLAKAREKKAGDLDQVKYIKDEEGRVLLDEGLIYRRWQTHFHSLLNKEGDKSIVLGDLELSGSHYDFGYYRRIRIDEFEGSMRKMRRGKATGLDEIPVEFWKSVGKAGLEWLTRLFNVIFRAKKMPGE</sequence>
<dbReference type="Proteomes" id="UP000189701">
    <property type="component" value="Unplaced"/>
</dbReference>
<evidence type="ECO:0000313" key="2">
    <source>
        <dbReference type="RefSeq" id="XP_009800924.1"/>
    </source>
</evidence>
<organism evidence="1 2">
    <name type="scientific">Nicotiana sylvestris</name>
    <name type="common">Wood tobacco</name>
    <name type="synonym">South American tobacco</name>
    <dbReference type="NCBI Taxonomy" id="4096"/>
    <lineage>
        <taxon>Eukaryota</taxon>
        <taxon>Viridiplantae</taxon>
        <taxon>Streptophyta</taxon>
        <taxon>Embryophyta</taxon>
        <taxon>Tracheophyta</taxon>
        <taxon>Spermatophyta</taxon>
        <taxon>Magnoliopsida</taxon>
        <taxon>eudicotyledons</taxon>
        <taxon>Gunneridae</taxon>
        <taxon>Pentapetalae</taxon>
        <taxon>asterids</taxon>
        <taxon>lamiids</taxon>
        <taxon>Solanales</taxon>
        <taxon>Solanaceae</taxon>
        <taxon>Nicotianoideae</taxon>
        <taxon>Nicotianeae</taxon>
        <taxon>Nicotiana</taxon>
    </lineage>
</organism>
<dbReference type="PANTHER" id="PTHR47510">
    <property type="entry name" value="REVERSE TRANSCRIPTASE DOMAIN-CONTAINING PROTEIN"/>
    <property type="match status" value="1"/>
</dbReference>
<reference evidence="1" key="1">
    <citation type="journal article" date="2013" name="Genome Biol.">
        <title>Reference genomes and transcriptomes of Nicotiana sylvestris and Nicotiana tomentosiformis.</title>
        <authorList>
            <person name="Sierro N."/>
            <person name="Battey J.N."/>
            <person name="Ouadi S."/>
            <person name="Bovet L."/>
            <person name="Goepfert S."/>
            <person name="Bakaher N."/>
            <person name="Peitsch M.C."/>
            <person name="Ivanov N.V."/>
        </authorList>
    </citation>
    <scope>NUCLEOTIDE SEQUENCE [LARGE SCALE GENOMIC DNA]</scope>
</reference>
<reference evidence="2" key="2">
    <citation type="submission" date="2025-08" db="UniProtKB">
        <authorList>
            <consortium name="RefSeq"/>
        </authorList>
    </citation>
    <scope>IDENTIFICATION</scope>
    <source>
        <tissue evidence="2">Leaf</tissue>
    </source>
</reference>
<keyword evidence="1" id="KW-1185">Reference proteome</keyword>